<dbReference type="EMBL" id="CACRXK020016359">
    <property type="protein sequence ID" value="CAB4029716.1"/>
    <property type="molecule type" value="Genomic_DNA"/>
</dbReference>
<evidence type="ECO:0000256" key="6">
    <source>
        <dbReference type="ARBA" id="ARBA00023054"/>
    </source>
</evidence>
<evidence type="ECO:0000256" key="4">
    <source>
        <dbReference type="ARBA" id="ARBA00022737"/>
    </source>
</evidence>
<dbReference type="PANTHER" id="PTHR45973">
    <property type="entry name" value="PROTEIN PHOSPHATASE 1 REGULATORY SUBUNIT SDS22-RELATED"/>
    <property type="match status" value="1"/>
</dbReference>
<keyword evidence="5" id="KW-0282">Flagellum</keyword>
<keyword evidence="2" id="KW-0963">Cytoplasm</keyword>
<proteinExistence type="inferred from homology"/>
<keyword evidence="7" id="KW-0969">Cilium</keyword>
<name>A0A7D9JI79_PARCT</name>
<evidence type="ECO:0000256" key="8">
    <source>
        <dbReference type="ARBA" id="ARBA00023212"/>
    </source>
</evidence>
<dbReference type="SMART" id="SM00365">
    <property type="entry name" value="LRR_SD22"/>
    <property type="match status" value="4"/>
</dbReference>
<dbReference type="AlphaFoldDB" id="A0A7D9JI79"/>
<dbReference type="OrthoDB" id="27917at2759"/>
<evidence type="ECO:0000256" key="10">
    <source>
        <dbReference type="ARBA" id="ARBA00038378"/>
    </source>
</evidence>
<evidence type="ECO:0000256" key="7">
    <source>
        <dbReference type="ARBA" id="ARBA00023069"/>
    </source>
</evidence>
<dbReference type="PROSITE" id="PS51450">
    <property type="entry name" value="LRR"/>
    <property type="match status" value="4"/>
</dbReference>
<dbReference type="InterPro" id="IPR001611">
    <property type="entry name" value="Leu-rich_rpt"/>
</dbReference>
<comment type="caution">
    <text evidence="12">The sequence shown here is derived from an EMBL/GenBank/DDBJ whole genome shotgun (WGS) entry which is preliminary data.</text>
</comment>
<dbReference type="Gene3D" id="3.80.10.10">
    <property type="entry name" value="Ribonuclease Inhibitor"/>
    <property type="match status" value="1"/>
</dbReference>
<keyword evidence="4" id="KW-0677">Repeat</keyword>
<gene>
    <name evidence="12" type="ORF">PACLA_8A088102</name>
</gene>
<sequence>MSRLYDTIEPSVIDEQMLKEAVEDQGPKGEAGRIAKQEGIDFDTVLALRLDYRNILKIDNMWNFVSLTKLQMDNNIIEKIEGLEKLVNLEWLDLSFNNIEVIEGLDTLVKLRDLTLFNNRITRIENMDTLVNLHVLSIGNNNIKGLENVVYLRNFKSLKTLNLSGNPFCQDQNYRPYVIAHLSYLVYLDFRLIDAPGRDAALEQYRYAIEEIVHNETLAQKVLEEKLEEETKTKLHKSAYVEDMDGSKLFDSMIHDDPESSKLSALPGVEDILEEYKETFMNLCQEMFNLGLKEHEKREEEINSFFGSIREAREENKNQGVKCINDYSEYKKKVLQEIANLNENFIIERLTNELSDEIMKVWDTLMGLELQLVDQLEETIKDFERNLADMYAGFLEQIRAHMTQMREVEQTHNEKLQDIAVITLEKIMKNELADDLPDDVRMLFVDKDTVMGAVSSSHETRLSKIDNKEDDIVTRANQNIQSLIENIHTEEIKRNRKRVAEINNLIDHFREEIDSYDIGGMT</sequence>
<evidence type="ECO:0000256" key="9">
    <source>
        <dbReference type="ARBA" id="ARBA00023273"/>
    </source>
</evidence>
<comment type="subcellular location">
    <subcellularLocation>
        <location evidence="1">Cytoplasm</location>
        <location evidence="1">Cytoskeleton</location>
        <location evidence="1">Flagellum axoneme</location>
    </subcellularLocation>
</comment>
<keyword evidence="13" id="KW-1185">Reference proteome</keyword>
<dbReference type="SUPFAM" id="SSF52075">
    <property type="entry name" value="Outer arm dynein light chain 1"/>
    <property type="match status" value="1"/>
</dbReference>
<evidence type="ECO:0000313" key="12">
    <source>
        <dbReference type="EMBL" id="CAB4029716.1"/>
    </source>
</evidence>
<dbReference type="InterPro" id="IPR032675">
    <property type="entry name" value="LRR_dom_sf"/>
</dbReference>
<keyword evidence="3" id="KW-0433">Leucine-rich repeat</keyword>
<organism evidence="12 13">
    <name type="scientific">Paramuricea clavata</name>
    <name type="common">Red gorgonian</name>
    <name type="synonym">Violescent sea-whip</name>
    <dbReference type="NCBI Taxonomy" id="317549"/>
    <lineage>
        <taxon>Eukaryota</taxon>
        <taxon>Metazoa</taxon>
        <taxon>Cnidaria</taxon>
        <taxon>Anthozoa</taxon>
        <taxon>Octocorallia</taxon>
        <taxon>Malacalcyonacea</taxon>
        <taxon>Plexauridae</taxon>
        <taxon>Paramuricea</taxon>
    </lineage>
</organism>
<keyword evidence="6" id="KW-0175">Coiled coil</keyword>
<evidence type="ECO:0000256" key="5">
    <source>
        <dbReference type="ARBA" id="ARBA00022846"/>
    </source>
</evidence>
<dbReference type="GO" id="GO:0005929">
    <property type="term" value="C:cilium"/>
    <property type="evidence" value="ECO:0007669"/>
    <property type="project" value="TreeGrafter"/>
</dbReference>
<dbReference type="PANTHER" id="PTHR45973:SF12">
    <property type="entry name" value="DYNEIN REGULATORY COMPLEX SUBUNIT 3"/>
    <property type="match status" value="1"/>
</dbReference>
<protein>
    <recommendedName>
        <fullName evidence="11">Dynein regulatory complex subunit 3</fullName>
    </recommendedName>
</protein>
<dbReference type="Pfam" id="PF14580">
    <property type="entry name" value="LRR_9"/>
    <property type="match status" value="1"/>
</dbReference>
<evidence type="ECO:0000256" key="11">
    <source>
        <dbReference type="ARBA" id="ARBA00040950"/>
    </source>
</evidence>
<evidence type="ECO:0000256" key="3">
    <source>
        <dbReference type="ARBA" id="ARBA00022614"/>
    </source>
</evidence>
<evidence type="ECO:0000313" key="13">
    <source>
        <dbReference type="Proteomes" id="UP001152795"/>
    </source>
</evidence>
<comment type="similarity">
    <text evidence="10">Belongs to the DRC3 family.</text>
</comment>
<reference evidence="12" key="1">
    <citation type="submission" date="2020-04" db="EMBL/GenBank/DDBJ databases">
        <authorList>
            <person name="Alioto T."/>
            <person name="Alioto T."/>
            <person name="Gomez Garrido J."/>
        </authorList>
    </citation>
    <scope>NUCLEOTIDE SEQUENCE</scope>
    <source>
        <strain evidence="12">A484AB</strain>
    </source>
</reference>
<accession>A0A7D9JI79</accession>
<keyword evidence="9" id="KW-0966">Cell projection</keyword>
<dbReference type="InterPro" id="IPR050576">
    <property type="entry name" value="Cilia_flagella_integrity"/>
</dbReference>
<dbReference type="Proteomes" id="UP001152795">
    <property type="component" value="Unassembled WGS sequence"/>
</dbReference>
<evidence type="ECO:0000256" key="2">
    <source>
        <dbReference type="ARBA" id="ARBA00022490"/>
    </source>
</evidence>
<keyword evidence="8" id="KW-0206">Cytoskeleton</keyword>
<evidence type="ECO:0000256" key="1">
    <source>
        <dbReference type="ARBA" id="ARBA00004611"/>
    </source>
</evidence>